<dbReference type="InterPro" id="IPR030395">
    <property type="entry name" value="GP_PDE_dom"/>
</dbReference>
<dbReference type="GO" id="GO:0006629">
    <property type="term" value="P:lipid metabolic process"/>
    <property type="evidence" value="ECO:0007669"/>
    <property type="project" value="InterPro"/>
</dbReference>
<dbReference type="Pfam" id="PF03009">
    <property type="entry name" value="GDPD"/>
    <property type="match status" value="1"/>
</dbReference>
<accession>A0A6A7C945</accession>
<dbReference type="Pfam" id="PF12796">
    <property type="entry name" value="Ank_2"/>
    <property type="match status" value="2"/>
</dbReference>
<dbReference type="SUPFAM" id="SSF51695">
    <property type="entry name" value="PLC-like phosphodiesterases"/>
    <property type="match status" value="1"/>
</dbReference>
<sequence>MKFGKHIQKRQLEIPEYAPGFIDYKGLKKLIKQCVSTQAPLLLSPAIPTASQANKQLFFAKIDSELERINTFYLRRQGELTQRLATLLDQKDTLISQSCGISKLTSDHATLEEGFRFFNSDLDKLQQFVEVNRTAFSKIMKKWDKLSKSRSKELFLARAVDVQPCFNPEVISELSDKAQNGQLELQAWAEGETVTYTSTSGGHSVTPEDAVEGQLLRAIGAGEENVVRRWATYVAQHDNAKERISRMFQRSMAVSSPEMQLVLDDTGMVDYNYIDRVTERNCVHEAAISGNVASLDVVIAKGANVRARDAYGRLPLHYACMDEFVEIIQKLVAAAPDSVDTKDNNAFTPLIHGIIGSKTDSVKLMLKLGARITDNVPLNLACQHATQSIVELILQHLPAKQPNAEKLYPQHIAARFGRGKQVFSVLKKYGANLNQPDNLYAWSPLFYAANEGHLDSLRALLELQVDVDVIDEKGHTAMYYAAWEGHLNCMLLLATYAKDHQVEGPENNAPPILGSRTPTSIGIENIPTLSLPPPMIPVRHYGQHFLDKTKTFVLLSFDVPGREPIEFYGESRCPAARLTVTSKLSSLLPRSISLPLQDGSNHVYFLVQDLRSFSIDLDIYPGFGSKIIARAAASSRIFTGNSGFYECELFDLRMRAVGSIAFRYQVVKPVESRSLEMPSYRRSSQPGGSEAETRLSGDYLRLFVQVSSDGIPVVYPYLSIPRSRNDLISRLTFQDLSDLTATSTLSLPTDLHDVVGIQKSLAEACWSLAQALELLAADMQLEVHICRPNASEAEESHMSQVQDVNTTMDAVLKVIFSHSQSRMINAAAASPKNVIFTSYDAEVCIALNWKQSIHPVFLCNAFCPSEKHDSSSTTKLPCGVTSRSVKETVRIAEENYLAGIICEEKLLNLVPGLVKEVQASGLLVLKNCSKTSGEKNGNHSGTKVDGTVERNAVVRFFGIS</sequence>
<dbReference type="PROSITE" id="PS51382">
    <property type="entry name" value="SPX"/>
    <property type="match status" value="1"/>
</dbReference>
<dbReference type="Pfam" id="PF03105">
    <property type="entry name" value="SPX"/>
    <property type="match status" value="1"/>
</dbReference>
<dbReference type="SMART" id="SM00248">
    <property type="entry name" value="ANK"/>
    <property type="match status" value="6"/>
</dbReference>
<evidence type="ECO:0000256" key="3">
    <source>
        <dbReference type="PROSITE-ProRule" id="PRU00023"/>
    </source>
</evidence>
<organism evidence="6 7">
    <name type="scientific">Piedraia hortae CBS 480.64</name>
    <dbReference type="NCBI Taxonomy" id="1314780"/>
    <lineage>
        <taxon>Eukaryota</taxon>
        <taxon>Fungi</taxon>
        <taxon>Dikarya</taxon>
        <taxon>Ascomycota</taxon>
        <taxon>Pezizomycotina</taxon>
        <taxon>Dothideomycetes</taxon>
        <taxon>Dothideomycetidae</taxon>
        <taxon>Capnodiales</taxon>
        <taxon>Piedraiaceae</taxon>
        <taxon>Piedraia</taxon>
    </lineage>
</organism>
<evidence type="ECO:0000313" key="7">
    <source>
        <dbReference type="Proteomes" id="UP000799421"/>
    </source>
</evidence>
<dbReference type="InterPro" id="IPR004331">
    <property type="entry name" value="SPX_dom"/>
</dbReference>
<gene>
    <name evidence="6" type="ORF">K470DRAFT_254416</name>
</gene>
<keyword evidence="2 3" id="KW-0040">ANK repeat</keyword>
<dbReference type="EMBL" id="MU005958">
    <property type="protein sequence ID" value="KAF2864086.1"/>
    <property type="molecule type" value="Genomic_DNA"/>
</dbReference>
<dbReference type="InterPro" id="IPR017946">
    <property type="entry name" value="PLC-like_Pdiesterase_TIM-brl"/>
</dbReference>
<dbReference type="SUPFAM" id="SSF48403">
    <property type="entry name" value="Ankyrin repeat"/>
    <property type="match status" value="1"/>
</dbReference>
<reference evidence="6" key="1">
    <citation type="journal article" date="2020" name="Stud. Mycol.">
        <title>101 Dothideomycetes genomes: a test case for predicting lifestyles and emergence of pathogens.</title>
        <authorList>
            <person name="Haridas S."/>
            <person name="Albert R."/>
            <person name="Binder M."/>
            <person name="Bloem J."/>
            <person name="Labutti K."/>
            <person name="Salamov A."/>
            <person name="Andreopoulos B."/>
            <person name="Baker S."/>
            <person name="Barry K."/>
            <person name="Bills G."/>
            <person name="Bluhm B."/>
            <person name="Cannon C."/>
            <person name="Castanera R."/>
            <person name="Culley D."/>
            <person name="Daum C."/>
            <person name="Ezra D."/>
            <person name="Gonzalez J."/>
            <person name="Henrissat B."/>
            <person name="Kuo A."/>
            <person name="Liang C."/>
            <person name="Lipzen A."/>
            <person name="Lutzoni F."/>
            <person name="Magnuson J."/>
            <person name="Mondo S."/>
            <person name="Nolan M."/>
            <person name="Ohm R."/>
            <person name="Pangilinan J."/>
            <person name="Park H.-J."/>
            <person name="Ramirez L."/>
            <person name="Alfaro M."/>
            <person name="Sun H."/>
            <person name="Tritt A."/>
            <person name="Yoshinaga Y."/>
            <person name="Zwiers L.-H."/>
            <person name="Turgeon B."/>
            <person name="Goodwin S."/>
            <person name="Spatafora J."/>
            <person name="Crous P."/>
            <person name="Grigoriev I."/>
        </authorList>
    </citation>
    <scope>NUCLEOTIDE SEQUENCE</scope>
    <source>
        <strain evidence="6">CBS 480.64</strain>
    </source>
</reference>
<dbReference type="InterPro" id="IPR057506">
    <property type="entry name" value="C2_GPCPD1"/>
</dbReference>
<dbReference type="PROSITE" id="PS50297">
    <property type="entry name" value="ANK_REP_REGION"/>
    <property type="match status" value="1"/>
</dbReference>
<dbReference type="Pfam" id="PF25329">
    <property type="entry name" value="C2_GDE1"/>
    <property type="match status" value="1"/>
</dbReference>
<dbReference type="Gene3D" id="1.25.40.20">
    <property type="entry name" value="Ankyrin repeat-containing domain"/>
    <property type="match status" value="2"/>
</dbReference>
<dbReference type="InterPro" id="IPR002110">
    <property type="entry name" value="Ankyrin_rpt"/>
</dbReference>
<dbReference type="Proteomes" id="UP000799421">
    <property type="component" value="Unassembled WGS sequence"/>
</dbReference>
<feature type="repeat" description="ANK" evidence="3">
    <location>
        <begin position="440"/>
        <end position="472"/>
    </location>
</feature>
<dbReference type="OrthoDB" id="1577640at2759"/>
<dbReference type="AlphaFoldDB" id="A0A6A7C945"/>
<feature type="repeat" description="ANK" evidence="3">
    <location>
        <begin position="278"/>
        <end position="310"/>
    </location>
</feature>
<evidence type="ECO:0000256" key="1">
    <source>
        <dbReference type="ARBA" id="ARBA00022737"/>
    </source>
</evidence>
<keyword evidence="7" id="KW-1185">Reference proteome</keyword>
<protein>
    <submittedName>
        <fullName evidence="6">Ankyrin repeat protein</fullName>
    </submittedName>
</protein>
<dbReference type="PROSITE" id="PS50088">
    <property type="entry name" value="ANK_REPEAT"/>
    <property type="match status" value="3"/>
</dbReference>
<keyword evidence="1" id="KW-0677">Repeat</keyword>
<evidence type="ECO:0000313" key="6">
    <source>
        <dbReference type="EMBL" id="KAF2864086.1"/>
    </source>
</evidence>
<dbReference type="PROSITE" id="PS51704">
    <property type="entry name" value="GP_PDE"/>
    <property type="match status" value="1"/>
</dbReference>
<feature type="domain" description="SPX" evidence="4">
    <location>
        <begin position="1"/>
        <end position="157"/>
    </location>
</feature>
<evidence type="ECO:0000259" key="5">
    <source>
        <dbReference type="PROSITE" id="PS51704"/>
    </source>
</evidence>
<dbReference type="PANTHER" id="PTHR24198">
    <property type="entry name" value="ANKYRIN REPEAT AND PROTEIN KINASE DOMAIN-CONTAINING PROTEIN"/>
    <property type="match status" value="1"/>
</dbReference>
<proteinExistence type="predicted"/>
<feature type="domain" description="GP-PDE" evidence="5">
    <location>
        <begin position="667"/>
        <end position="960"/>
    </location>
</feature>
<dbReference type="CDD" id="cd14483">
    <property type="entry name" value="SPX_PHO81_NUC-2_like"/>
    <property type="match status" value="1"/>
</dbReference>
<name>A0A6A7C945_9PEZI</name>
<dbReference type="GO" id="GO:0008081">
    <property type="term" value="F:phosphoric diester hydrolase activity"/>
    <property type="evidence" value="ECO:0007669"/>
    <property type="project" value="InterPro"/>
</dbReference>
<evidence type="ECO:0000259" key="4">
    <source>
        <dbReference type="PROSITE" id="PS51382"/>
    </source>
</evidence>
<dbReference type="Gene3D" id="3.20.20.190">
    <property type="entry name" value="Phosphatidylinositol (PI) phosphodiesterase"/>
    <property type="match status" value="1"/>
</dbReference>
<dbReference type="PANTHER" id="PTHR24198:SF165">
    <property type="entry name" value="ANKYRIN REPEAT-CONTAINING PROTEIN-RELATED"/>
    <property type="match status" value="1"/>
</dbReference>
<evidence type="ECO:0000256" key="2">
    <source>
        <dbReference type="ARBA" id="ARBA00023043"/>
    </source>
</evidence>
<dbReference type="InterPro" id="IPR036770">
    <property type="entry name" value="Ankyrin_rpt-contain_sf"/>
</dbReference>
<feature type="repeat" description="ANK" evidence="3">
    <location>
        <begin position="405"/>
        <end position="438"/>
    </location>
</feature>